<feature type="transmembrane region" description="Helical" evidence="1">
    <location>
        <begin position="9"/>
        <end position="26"/>
    </location>
</feature>
<evidence type="ECO:0000256" key="1">
    <source>
        <dbReference type="SAM" id="Phobius"/>
    </source>
</evidence>
<dbReference type="OrthoDB" id="7062363at2"/>
<keyword evidence="1" id="KW-1133">Transmembrane helix</keyword>
<evidence type="ECO:0000313" key="3">
    <source>
        <dbReference type="Proteomes" id="UP000051461"/>
    </source>
</evidence>
<keyword evidence="1" id="KW-0472">Membrane</keyword>
<evidence type="ECO:0000313" key="2">
    <source>
        <dbReference type="EMBL" id="KRK39062.1"/>
    </source>
</evidence>
<dbReference type="Proteomes" id="UP000051461">
    <property type="component" value="Unassembled WGS sequence"/>
</dbReference>
<feature type="transmembrane region" description="Helical" evidence="1">
    <location>
        <begin position="120"/>
        <end position="143"/>
    </location>
</feature>
<evidence type="ECO:0008006" key="4">
    <source>
        <dbReference type="Google" id="ProtNLM"/>
    </source>
</evidence>
<protein>
    <recommendedName>
        <fullName evidence="4">DUF2798 domain-containing protein</fullName>
    </recommendedName>
</protein>
<gene>
    <name evidence="2" type="ORF">FC07_GL002782</name>
</gene>
<dbReference type="AlphaFoldDB" id="A0A0R1GXT2"/>
<sequence length="172" mass="18732">MPRNFKEEIIFTLIMAGLMVFVMAGYNVALSDGFSNGYVLEVLKGYPLALIVAIILDMLVVGRIAKGIFFKYIFKPVMKAHQAIIGIWISVLMVLGMVTCMSAFGMIVTHNFDGNLALTYLHTWAFNIIMALPLQLLIVGPIARAVLGAVQKNSPVAVDATANKKAVKADAR</sequence>
<feature type="transmembrane region" description="Helical" evidence="1">
    <location>
        <begin position="46"/>
        <end position="65"/>
    </location>
</feature>
<keyword evidence="1" id="KW-0812">Transmembrane</keyword>
<dbReference type="Pfam" id="PF11391">
    <property type="entry name" value="DUF2798"/>
    <property type="match status" value="2"/>
</dbReference>
<name>A0A0R1GXT2_9LACO</name>
<dbReference type="STRING" id="1423726.FC07_GL002782"/>
<dbReference type="RefSeq" id="WP_057904438.1">
    <property type="nucleotide sequence ID" value="NZ_AZDA01000046.1"/>
</dbReference>
<organism evidence="2 3">
    <name type="scientific">Loigolactobacillus bifermentans DSM 20003</name>
    <dbReference type="NCBI Taxonomy" id="1423726"/>
    <lineage>
        <taxon>Bacteria</taxon>
        <taxon>Bacillati</taxon>
        <taxon>Bacillota</taxon>
        <taxon>Bacilli</taxon>
        <taxon>Lactobacillales</taxon>
        <taxon>Lactobacillaceae</taxon>
        <taxon>Loigolactobacillus</taxon>
    </lineage>
</organism>
<comment type="caution">
    <text evidence="2">The sequence shown here is derived from an EMBL/GenBank/DDBJ whole genome shotgun (WGS) entry which is preliminary data.</text>
</comment>
<reference evidence="2 3" key="1">
    <citation type="journal article" date="2015" name="Genome Announc.">
        <title>Expanding the biotechnology potential of lactobacilli through comparative genomics of 213 strains and associated genera.</title>
        <authorList>
            <person name="Sun Z."/>
            <person name="Harris H.M."/>
            <person name="McCann A."/>
            <person name="Guo C."/>
            <person name="Argimon S."/>
            <person name="Zhang W."/>
            <person name="Yang X."/>
            <person name="Jeffery I.B."/>
            <person name="Cooney J.C."/>
            <person name="Kagawa T.F."/>
            <person name="Liu W."/>
            <person name="Song Y."/>
            <person name="Salvetti E."/>
            <person name="Wrobel A."/>
            <person name="Rasinkangas P."/>
            <person name="Parkhill J."/>
            <person name="Rea M.C."/>
            <person name="O'Sullivan O."/>
            <person name="Ritari J."/>
            <person name="Douillard F.P."/>
            <person name="Paul Ross R."/>
            <person name="Yang R."/>
            <person name="Briner A.E."/>
            <person name="Felis G.E."/>
            <person name="de Vos W.M."/>
            <person name="Barrangou R."/>
            <person name="Klaenhammer T.R."/>
            <person name="Caufield P.W."/>
            <person name="Cui Y."/>
            <person name="Zhang H."/>
            <person name="O'Toole P.W."/>
        </authorList>
    </citation>
    <scope>NUCLEOTIDE SEQUENCE [LARGE SCALE GENOMIC DNA]</scope>
    <source>
        <strain evidence="2 3">DSM 20003</strain>
    </source>
</reference>
<dbReference type="PATRIC" id="fig|1423726.3.peg.2892"/>
<dbReference type="EMBL" id="AZDA01000046">
    <property type="protein sequence ID" value="KRK39062.1"/>
    <property type="molecule type" value="Genomic_DNA"/>
</dbReference>
<proteinExistence type="predicted"/>
<feature type="transmembrane region" description="Helical" evidence="1">
    <location>
        <begin position="85"/>
        <end position="108"/>
    </location>
</feature>
<keyword evidence="3" id="KW-1185">Reference proteome</keyword>
<accession>A0A0R1GXT2</accession>
<dbReference type="InterPro" id="IPR021529">
    <property type="entry name" value="DUF2798"/>
</dbReference>